<dbReference type="GO" id="GO:0051607">
    <property type="term" value="P:defense response to virus"/>
    <property type="evidence" value="ECO:0007669"/>
    <property type="project" value="UniProtKB-UniRule"/>
</dbReference>
<evidence type="ECO:0000313" key="9">
    <source>
        <dbReference type="EMBL" id="MBS6634517.1"/>
    </source>
</evidence>
<dbReference type="InterPro" id="IPR002729">
    <property type="entry name" value="CRISPR-assoc_Cas1"/>
</dbReference>
<dbReference type="InterPro" id="IPR019851">
    <property type="entry name" value="CRISPR-assoc_Cas1_ECOLI"/>
</dbReference>
<dbReference type="PANTHER" id="PTHR34353:SF3">
    <property type="entry name" value="CRISPR-ASSOCIATED ENDONUCLEASE CAS1"/>
    <property type="match status" value="1"/>
</dbReference>
<dbReference type="GO" id="GO:0043571">
    <property type="term" value="P:maintenance of CRISPR repeat elements"/>
    <property type="evidence" value="ECO:0007669"/>
    <property type="project" value="UniProtKB-UniRule"/>
</dbReference>
<evidence type="ECO:0000256" key="5">
    <source>
        <dbReference type="ARBA" id="ARBA00022842"/>
    </source>
</evidence>
<feature type="binding site" evidence="8">
    <location>
        <position position="144"/>
    </location>
    <ligand>
        <name>Mn(2+)</name>
        <dbReference type="ChEBI" id="CHEBI:29035"/>
    </ligand>
</feature>
<comment type="function">
    <text evidence="8">CRISPR (clustered regularly interspaced short palindromic repeat), is an adaptive immune system that provides protection against mobile genetic elements (viruses, transposable elements and conjugative plasmids). CRISPR clusters contain spacers, sequences complementary to antecedent mobile elements, and target invading nucleic acids. CRISPR clusters are transcribed and processed into CRISPR RNA (crRNA). Acts as a dsDNA endonuclease. Involved in the integration of spacer DNA into the CRISPR cassette.</text>
</comment>
<comment type="cofactor">
    <cofactor evidence="8">
        <name>Mg(2+)</name>
        <dbReference type="ChEBI" id="CHEBI:18420"/>
    </cofactor>
    <cofactor evidence="8">
        <name>Mn(2+)</name>
        <dbReference type="ChEBI" id="CHEBI:29035"/>
    </cofactor>
</comment>
<dbReference type="InterPro" id="IPR042211">
    <property type="entry name" value="CRISPR-assoc_Cas1_N"/>
</dbReference>
<evidence type="ECO:0000256" key="4">
    <source>
        <dbReference type="ARBA" id="ARBA00022801"/>
    </source>
</evidence>
<dbReference type="Gene3D" id="3.100.10.20">
    <property type="entry name" value="CRISPR-associated endonuclease Cas1, N-terminal domain"/>
    <property type="match status" value="1"/>
</dbReference>
<dbReference type="RefSeq" id="WP_303952129.1">
    <property type="nucleotide sequence ID" value="NZ_JAGZXI010000002.1"/>
</dbReference>
<dbReference type="NCBIfam" id="TIGR03638">
    <property type="entry name" value="cas1_ECOLI"/>
    <property type="match status" value="1"/>
</dbReference>
<comment type="subunit">
    <text evidence="8">Homodimer, forms a heterotetramer with a Cas2 homodimer.</text>
</comment>
<evidence type="ECO:0000256" key="2">
    <source>
        <dbReference type="ARBA" id="ARBA00022723"/>
    </source>
</evidence>
<keyword evidence="7 8" id="KW-0238">DNA-binding</keyword>
<evidence type="ECO:0000256" key="7">
    <source>
        <dbReference type="ARBA" id="ARBA00023125"/>
    </source>
</evidence>
<sequence>MQGAIPPSSSELFRSSDRLSFVYVEHATISCADSAVTFVKEEGVVHCPAASLSALLLGPGTRITHQAMALLGECGTTVVWVGEQGVRYYASGKSVARSSRLLIAQAKLVSNTRSRLAVARMMYQWRFPGEDTSGLTMQQLRGREGARVRSVYRQWSERTGVPWERREYDPNNFGDGSPINQALSAAHAALYGIVHAAIVSLGCAPGLGFVHTGNSWSFVYDVADLYKAEITIPAAFEVVSGYTEGMDIGSVTRRAVRDRIRSEKVMERVVRDIQRLLLSEEVPEEMLELDVVGLWNEQGEAQRGGMNYGDGGADR</sequence>
<dbReference type="GO" id="GO:0003677">
    <property type="term" value="F:DNA binding"/>
    <property type="evidence" value="ECO:0007669"/>
    <property type="project" value="UniProtKB-KW"/>
</dbReference>
<keyword evidence="1 8" id="KW-0540">Nuclease</keyword>
<dbReference type="Proteomes" id="UP000739069">
    <property type="component" value="Unassembled WGS sequence"/>
</dbReference>
<feature type="binding site" evidence="8">
    <location>
        <position position="211"/>
    </location>
    <ligand>
        <name>Mn(2+)</name>
        <dbReference type="ChEBI" id="CHEBI:29035"/>
    </ligand>
</feature>
<evidence type="ECO:0000256" key="8">
    <source>
        <dbReference type="HAMAP-Rule" id="MF_01470"/>
    </source>
</evidence>
<protein>
    <recommendedName>
        <fullName evidence="8">CRISPR-associated endonuclease Cas1</fullName>
        <ecNumber evidence="8">3.1.-.-</ecNumber>
    </recommendedName>
</protein>
<dbReference type="EC" id="3.1.-.-" evidence="8"/>
<keyword evidence="6 8" id="KW-0051">Antiviral defense</keyword>
<evidence type="ECO:0000313" key="10">
    <source>
        <dbReference type="Proteomes" id="UP000739069"/>
    </source>
</evidence>
<dbReference type="HAMAP" id="MF_01470">
    <property type="entry name" value="Cas1"/>
    <property type="match status" value="1"/>
</dbReference>
<dbReference type="NCBIfam" id="TIGR00287">
    <property type="entry name" value="cas1"/>
    <property type="match status" value="1"/>
</dbReference>
<dbReference type="InterPro" id="IPR042206">
    <property type="entry name" value="CRISPR-assoc_Cas1_C"/>
</dbReference>
<keyword evidence="2 8" id="KW-0479">Metal-binding</keyword>
<dbReference type="CDD" id="cd09719">
    <property type="entry name" value="Cas1_I-E"/>
    <property type="match status" value="1"/>
</dbReference>
<dbReference type="Pfam" id="PF01867">
    <property type="entry name" value="Cas_Cas1"/>
    <property type="match status" value="2"/>
</dbReference>
<comment type="similarity">
    <text evidence="8">Belongs to the CRISPR-associated endonuclease Cas1 family.</text>
</comment>
<name>A0A943TAS7_9MICC</name>
<dbReference type="EMBL" id="JAGZXI010000002">
    <property type="protein sequence ID" value="MBS6634517.1"/>
    <property type="molecule type" value="Genomic_DNA"/>
</dbReference>
<dbReference type="GO" id="GO:0046872">
    <property type="term" value="F:metal ion binding"/>
    <property type="evidence" value="ECO:0007669"/>
    <property type="project" value="UniProtKB-UniRule"/>
</dbReference>
<evidence type="ECO:0000256" key="6">
    <source>
        <dbReference type="ARBA" id="ARBA00023118"/>
    </source>
</evidence>
<reference evidence="9" key="1">
    <citation type="submission" date="2021-02" db="EMBL/GenBank/DDBJ databases">
        <title>Infant gut strain persistence is associated with maternal origin, phylogeny, and functional potential including surface adhesion and iron acquisition.</title>
        <authorList>
            <person name="Lou Y.C."/>
        </authorList>
    </citation>
    <scope>NUCLEOTIDE SEQUENCE</scope>
    <source>
        <strain evidence="9">L1_008_092G1_dasL1_008_092G1_concoct_16</strain>
    </source>
</reference>
<accession>A0A943TAS7</accession>
<gene>
    <name evidence="9" type="primary">cas1e</name>
    <name evidence="8" type="synonym">cas1</name>
    <name evidence="9" type="ORF">KH265_02455</name>
</gene>
<dbReference type="AlphaFoldDB" id="A0A943TAS7"/>
<keyword evidence="3 8" id="KW-0255">Endonuclease</keyword>
<dbReference type="GO" id="GO:0004520">
    <property type="term" value="F:DNA endonuclease activity"/>
    <property type="evidence" value="ECO:0007669"/>
    <property type="project" value="InterPro"/>
</dbReference>
<keyword evidence="5 8" id="KW-0460">Magnesium</keyword>
<keyword evidence="8" id="KW-0464">Manganese</keyword>
<evidence type="ECO:0000256" key="1">
    <source>
        <dbReference type="ARBA" id="ARBA00022722"/>
    </source>
</evidence>
<dbReference type="PANTHER" id="PTHR34353">
    <property type="entry name" value="CRISPR-ASSOCIATED ENDONUCLEASE CAS1 1"/>
    <property type="match status" value="1"/>
</dbReference>
<comment type="caution">
    <text evidence="9">The sequence shown here is derived from an EMBL/GenBank/DDBJ whole genome shotgun (WGS) entry which is preliminary data.</text>
</comment>
<dbReference type="InterPro" id="IPR050646">
    <property type="entry name" value="Cas1"/>
</dbReference>
<dbReference type="InterPro" id="IPR033641">
    <property type="entry name" value="Cas1_I-E"/>
</dbReference>
<dbReference type="Gene3D" id="1.20.120.920">
    <property type="entry name" value="CRISPR-associated endonuclease Cas1, C-terminal domain"/>
    <property type="match status" value="1"/>
</dbReference>
<evidence type="ECO:0000256" key="3">
    <source>
        <dbReference type="ARBA" id="ARBA00022759"/>
    </source>
</evidence>
<proteinExistence type="inferred from homology"/>
<feature type="binding site" evidence="8">
    <location>
        <position position="224"/>
    </location>
    <ligand>
        <name>Mn(2+)</name>
        <dbReference type="ChEBI" id="CHEBI:29035"/>
    </ligand>
</feature>
<organism evidence="9 10">
    <name type="scientific">Rothia mucilaginosa</name>
    <dbReference type="NCBI Taxonomy" id="43675"/>
    <lineage>
        <taxon>Bacteria</taxon>
        <taxon>Bacillati</taxon>
        <taxon>Actinomycetota</taxon>
        <taxon>Actinomycetes</taxon>
        <taxon>Micrococcales</taxon>
        <taxon>Micrococcaceae</taxon>
        <taxon>Rothia</taxon>
    </lineage>
</organism>
<dbReference type="GO" id="GO:0016787">
    <property type="term" value="F:hydrolase activity"/>
    <property type="evidence" value="ECO:0007669"/>
    <property type="project" value="UniProtKB-KW"/>
</dbReference>
<keyword evidence="4 8" id="KW-0378">Hydrolase</keyword>